<dbReference type="Proteomes" id="UP000226045">
    <property type="component" value="Segment"/>
</dbReference>
<sequence>MPLIARLIVLGVVELLRVEVFLGLLPVVDDDQGAADDDADFGFSLP</sequence>
<proteinExistence type="predicted"/>
<organism evidence="1 2">
    <name type="scientific">Mycobacterium phage Shandong1</name>
    <dbReference type="NCBI Taxonomy" id="1983447"/>
    <lineage>
        <taxon>Viruses</taxon>
        <taxon>Duplodnaviria</taxon>
        <taxon>Heunggongvirae</taxon>
        <taxon>Uroviricota</taxon>
        <taxon>Caudoviricetes</taxon>
        <taxon>Weiservirinae</taxon>
        <taxon>Unicornvirus</taxon>
        <taxon>Unicornvirus shandong1</taxon>
    </lineage>
</organism>
<dbReference type="KEGG" id="vg:60322912"/>
<dbReference type="EMBL" id="KY945355">
    <property type="protein sequence ID" value="ARQ95441.1"/>
    <property type="molecule type" value="Genomic_DNA"/>
</dbReference>
<keyword evidence="2" id="KW-1185">Reference proteome</keyword>
<dbReference type="GeneID" id="60322912"/>
<reference evidence="1 2" key="1">
    <citation type="submission" date="2017-04" db="EMBL/GenBank/DDBJ databases">
        <title>The genome sequence of mycobacteriophage Shandong1.</title>
        <authorList>
            <person name="Fan X."/>
            <person name="Zhao Z."/>
            <person name="Zhao K."/>
            <person name="Song S."/>
            <person name="Li J."/>
            <person name="Xie J."/>
        </authorList>
    </citation>
    <scope>NUCLEOTIDE SEQUENCE [LARGE SCALE GENOMIC DNA]</scope>
</reference>
<protein>
    <submittedName>
        <fullName evidence="1">Uncharacterized protein</fullName>
    </submittedName>
</protein>
<dbReference type="RefSeq" id="YP_009951474.1">
    <property type="nucleotide sequence ID" value="NC_051602.1"/>
</dbReference>
<name>A0A1X9SH90_9CAUD</name>
<evidence type="ECO:0000313" key="2">
    <source>
        <dbReference type="Proteomes" id="UP000226045"/>
    </source>
</evidence>
<evidence type="ECO:0000313" key="1">
    <source>
        <dbReference type="EMBL" id="ARQ95441.1"/>
    </source>
</evidence>
<accession>A0A1X9SH90</accession>